<feature type="compositionally biased region" description="Basic and acidic residues" evidence="5">
    <location>
        <begin position="1"/>
        <end position="18"/>
    </location>
</feature>
<dbReference type="AlphaFoldDB" id="A0A0A9XMU5"/>
<evidence type="ECO:0000313" key="8">
    <source>
        <dbReference type="EMBL" id="JAQ11587.1"/>
    </source>
</evidence>
<feature type="region of interest" description="Disordered" evidence="5">
    <location>
        <begin position="94"/>
        <end position="148"/>
    </location>
</feature>
<feature type="compositionally biased region" description="Basic residues" evidence="5">
    <location>
        <begin position="137"/>
        <end position="148"/>
    </location>
</feature>
<protein>
    <submittedName>
        <fullName evidence="7">FERM domain-containing protein 4A</fullName>
    </submittedName>
</protein>
<evidence type="ECO:0000259" key="6">
    <source>
        <dbReference type="Pfam" id="PF11819"/>
    </source>
</evidence>
<reference evidence="8" key="3">
    <citation type="journal article" date="2016" name="Gigascience">
        <title>De novo construction of an expanded transcriptome assembly for the western tarnished plant bug, Lygus hesperus.</title>
        <authorList>
            <person name="Tassone E.E."/>
            <person name="Geib S.M."/>
            <person name="Hall B."/>
            <person name="Fabrick J.A."/>
            <person name="Brent C.S."/>
            <person name="Hull J.J."/>
        </authorList>
    </citation>
    <scope>NUCLEOTIDE SEQUENCE</scope>
</reference>
<dbReference type="GO" id="GO:0090162">
    <property type="term" value="P:establishment of epithelial cell polarity"/>
    <property type="evidence" value="ECO:0007669"/>
    <property type="project" value="InterPro"/>
</dbReference>
<evidence type="ECO:0000313" key="9">
    <source>
        <dbReference type="EMBL" id="JAQ13910.1"/>
    </source>
</evidence>
<dbReference type="EMBL" id="GDHC01007042">
    <property type="protein sequence ID" value="JAQ11587.1"/>
    <property type="molecule type" value="Transcribed_RNA"/>
</dbReference>
<evidence type="ECO:0000256" key="2">
    <source>
        <dbReference type="ARBA" id="ARBA00022490"/>
    </source>
</evidence>
<proteinExistence type="predicted"/>
<evidence type="ECO:0000256" key="5">
    <source>
        <dbReference type="SAM" id="MobiDB-lite"/>
    </source>
</evidence>
<dbReference type="InterPro" id="IPR047176">
    <property type="entry name" value="FRMD4A/B"/>
</dbReference>
<feature type="region of interest" description="Disordered" evidence="5">
    <location>
        <begin position="1"/>
        <end position="24"/>
    </location>
</feature>
<evidence type="ECO:0000256" key="4">
    <source>
        <dbReference type="SAM" id="Coils"/>
    </source>
</evidence>
<gene>
    <name evidence="7" type="primary">FRMD4A_1</name>
    <name evidence="9" type="synonym">FRMD4A_0</name>
    <name evidence="7" type="ORF">CM83_38050</name>
    <name evidence="9" type="ORF">g.40839</name>
    <name evidence="8" type="ORF">g.40840</name>
</gene>
<feature type="coiled-coil region" evidence="4">
    <location>
        <begin position="25"/>
        <end position="52"/>
    </location>
</feature>
<sequence>MKRQSPHRDAENSAHETLPHPVGAMLKIQHRKQQLEKRLEEKCLELKKLCMKEYELTGVLPMETPLGVDESPPKIRRKVVTMYPYDKELLKQLAQEGHGEENKKRKALSPWNSCDNLPLKSSSPASPKHGTWASPKGHGHSTARSHISKSFKFLKKQLHQ</sequence>
<keyword evidence="3 4" id="KW-0175">Coiled coil</keyword>
<dbReference type="PANTHER" id="PTHR46079">
    <property type="entry name" value="FERM DOMAIN-CONTAINING PROTEIN 4"/>
    <property type="match status" value="1"/>
</dbReference>
<dbReference type="InterPro" id="IPR021774">
    <property type="entry name" value="CUPID"/>
</dbReference>
<evidence type="ECO:0000313" key="7">
    <source>
        <dbReference type="EMBL" id="JAG20093.1"/>
    </source>
</evidence>
<evidence type="ECO:0000256" key="3">
    <source>
        <dbReference type="ARBA" id="ARBA00023054"/>
    </source>
</evidence>
<dbReference type="EMBL" id="GBHO01023511">
    <property type="protein sequence ID" value="JAG20093.1"/>
    <property type="molecule type" value="Transcribed_RNA"/>
</dbReference>
<dbReference type="GO" id="GO:0005737">
    <property type="term" value="C:cytoplasm"/>
    <property type="evidence" value="ECO:0007669"/>
    <property type="project" value="UniProtKB-SubCell"/>
</dbReference>
<comment type="subcellular location">
    <subcellularLocation>
        <location evidence="1">Cytoplasm</location>
    </subcellularLocation>
</comment>
<feature type="compositionally biased region" description="Low complexity" evidence="5">
    <location>
        <begin position="117"/>
        <end position="128"/>
    </location>
</feature>
<keyword evidence="2" id="KW-0963">Cytoplasm</keyword>
<organism evidence="7">
    <name type="scientific">Lygus hesperus</name>
    <name type="common">Western plant bug</name>
    <dbReference type="NCBI Taxonomy" id="30085"/>
    <lineage>
        <taxon>Eukaryota</taxon>
        <taxon>Metazoa</taxon>
        <taxon>Ecdysozoa</taxon>
        <taxon>Arthropoda</taxon>
        <taxon>Hexapoda</taxon>
        <taxon>Insecta</taxon>
        <taxon>Pterygota</taxon>
        <taxon>Neoptera</taxon>
        <taxon>Paraneoptera</taxon>
        <taxon>Hemiptera</taxon>
        <taxon>Heteroptera</taxon>
        <taxon>Panheteroptera</taxon>
        <taxon>Cimicomorpha</taxon>
        <taxon>Miridae</taxon>
        <taxon>Mirini</taxon>
        <taxon>Lygus</taxon>
    </lineage>
</organism>
<dbReference type="EMBL" id="GDHC01004719">
    <property type="protein sequence ID" value="JAQ13910.1"/>
    <property type="molecule type" value="Transcribed_RNA"/>
</dbReference>
<accession>A0A0A9XMU5</accession>
<dbReference type="PANTHER" id="PTHR46079:SF2">
    <property type="entry name" value="FERM DOMAIN-CONTAINING PROTEIN"/>
    <property type="match status" value="1"/>
</dbReference>
<feature type="domain" description="Cytohesin Ubiquitin Protein Inducing" evidence="6">
    <location>
        <begin position="25"/>
        <end position="96"/>
    </location>
</feature>
<reference evidence="7" key="1">
    <citation type="journal article" date="2014" name="PLoS ONE">
        <title>Transcriptome-Based Identification of ABC Transporters in the Western Tarnished Plant Bug Lygus hesperus.</title>
        <authorList>
            <person name="Hull J.J."/>
            <person name="Chaney K."/>
            <person name="Geib S.M."/>
            <person name="Fabrick J.A."/>
            <person name="Brent C.S."/>
            <person name="Walsh D."/>
            <person name="Lavine L.C."/>
        </authorList>
    </citation>
    <scope>NUCLEOTIDE SEQUENCE</scope>
</reference>
<dbReference type="Pfam" id="PF11819">
    <property type="entry name" value="CUPID"/>
    <property type="match status" value="1"/>
</dbReference>
<reference evidence="7" key="2">
    <citation type="submission" date="2014-07" db="EMBL/GenBank/DDBJ databases">
        <authorList>
            <person name="Hull J."/>
        </authorList>
    </citation>
    <scope>NUCLEOTIDE SEQUENCE</scope>
</reference>
<name>A0A0A9XMU5_LYGHE</name>
<evidence type="ECO:0000256" key="1">
    <source>
        <dbReference type="ARBA" id="ARBA00004496"/>
    </source>
</evidence>